<dbReference type="InterPro" id="IPR018154">
    <property type="entry name" value="TLV/ENV_coat_polyprotein"/>
</dbReference>
<dbReference type="SUPFAM" id="SSF58069">
    <property type="entry name" value="Virus ectodomain"/>
    <property type="match status" value="1"/>
</dbReference>
<feature type="non-terminal residue" evidence="3">
    <location>
        <position position="124"/>
    </location>
</feature>
<dbReference type="Gene3D" id="1.10.287.210">
    <property type="match status" value="1"/>
</dbReference>
<dbReference type="Proteomes" id="UP000568556">
    <property type="component" value="Unassembled WGS sequence"/>
</dbReference>
<name>A0A7L0UL78_CHOAC</name>
<keyword evidence="4" id="KW-1185">Reference proteome</keyword>
<evidence type="ECO:0000313" key="4">
    <source>
        <dbReference type="Proteomes" id="UP000568556"/>
    </source>
</evidence>
<keyword evidence="2" id="KW-0472">Membrane</keyword>
<accession>A0A7L0UL78</accession>
<comment type="caution">
    <text evidence="3">The sequence shown here is derived from an EMBL/GenBank/DDBJ whole genome shotgun (WGS) entry which is preliminary data.</text>
</comment>
<reference evidence="3 4" key="1">
    <citation type="submission" date="2019-09" db="EMBL/GenBank/DDBJ databases">
        <title>Bird 10,000 Genomes (B10K) Project - Family phase.</title>
        <authorList>
            <person name="Zhang G."/>
        </authorList>
    </citation>
    <scope>NUCLEOTIDE SEQUENCE [LARGE SCALE GENOMIC DNA]</scope>
    <source>
        <strain evidence="3">B10K-DU-008-62</strain>
        <tissue evidence="3">Mixed tissue sample</tissue>
    </source>
</reference>
<evidence type="ECO:0000256" key="2">
    <source>
        <dbReference type="SAM" id="Phobius"/>
    </source>
</evidence>
<dbReference type="PANTHER" id="PTHR10424:SF73">
    <property type="entry name" value="ENDOGENOUS RETROVIRUS GROUP FC1 ENV POLYPROTEIN-RELATED"/>
    <property type="match status" value="1"/>
</dbReference>
<evidence type="ECO:0000313" key="3">
    <source>
        <dbReference type="EMBL" id="NXL67861.1"/>
    </source>
</evidence>
<keyword evidence="1" id="KW-1015">Disulfide bond</keyword>
<dbReference type="PANTHER" id="PTHR10424">
    <property type="entry name" value="VIRAL ENVELOPE PROTEIN"/>
    <property type="match status" value="1"/>
</dbReference>
<keyword evidence="2" id="KW-0812">Transmembrane</keyword>
<protein>
    <submittedName>
        <fullName evidence="3">ERVV2 protein</fullName>
    </submittedName>
</protein>
<gene>
    <name evidence="3" type="primary">Ervv2_0</name>
    <name evidence="3" type="ORF">CHOACU_R15613</name>
</gene>
<dbReference type="EMBL" id="VXAQ01002637">
    <property type="protein sequence ID" value="NXL67861.1"/>
    <property type="molecule type" value="Genomic_DNA"/>
</dbReference>
<evidence type="ECO:0000256" key="1">
    <source>
        <dbReference type="ARBA" id="ARBA00023157"/>
    </source>
</evidence>
<feature type="transmembrane region" description="Helical" evidence="2">
    <location>
        <begin position="71"/>
        <end position="97"/>
    </location>
</feature>
<dbReference type="Pfam" id="PF00429">
    <property type="entry name" value="TLV_coat"/>
    <property type="match status" value="1"/>
</dbReference>
<dbReference type="AlphaFoldDB" id="A0A7L0UL78"/>
<feature type="non-terminal residue" evidence="3">
    <location>
        <position position="1"/>
    </location>
</feature>
<keyword evidence="2" id="KW-1133">Transmembrane helix</keyword>
<organism evidence="3 4">
    <name type="scientific">Chordeiles acutipennis</name>
    <name type="common">Lesser nighthawk</name>
    <name type="synonym">Caprimulgus acutipennis</name>
    <dbReference type="NCBI Taxonomy" id="118183"/>
    <lineage>
        <taxon>Eukaryota</taxon>
        <taxon>Metazoa</taxon>
        <taxon>Chordata</taxon>
        <taxon>Craniata</taxon>
        <taxon>Vertebrata</taxon>
        <taxon>Euteleostomi</taxon>
        <taxon>Archelosauria</taxon>
        <taxon>Archosauria</taxon>
        <taxon>Dinosauria</taxon>
        <taxon>Saurischia</taxon>
        <taxon>Theropoda</taxon>
        <taxon>Coelurosauria</taxon>
        <taxon>Aves</taxon>
        <taxon>Neognathae</taxon>
        <taxon>Neoaves</taxon>
        <taxon>Strisores</taxon>
        <taxon>Caprimulgiformes</taxon>
        <taxon>Caprimulgidae</taxon>
        <taxon>Chordeilinae</taxon>
        <taxon>Chordeiles</taxon>
    </lineage>
</organism>
<dbReference type="OrthoDB" id="8949317at2759"/>
<proteinExistence type="predicted"/>
<sequence>LASQGGVCTIVNSSCCTYVDNTGRVTSDLQTIWKKTKILHQVSQDNTSWGFHELWDKLTSWLPNLIWLKQLLATLIGIVLLFCVFCVMMKCAFCCYFNTGYSYSEWKENRLRQELESNKYFREL</sequence>